<dbReference type="Gene3D" id="2.60.200.20">
    <property type="match status" value="1"/>
</dbReference>
<comment type="caution">
    <text evidence="3">The sequence shown here is derived from an EMBL/GenBank/DDBJ whole genome shotgun (WGS) entry which is preliminary data.</text>
</comment>
<dbReference type="Gene3D" id="3.30.70.1230">
    <property type="entry name" value="Nucleotide cyclase"/>
    <property type="match status" value="1"/>
</dbReference>
<dbReference type="InterPro" id="IPR008984">
    <property type="entry name" value="SMAD_FHA_dom_sf"/>
</dbReference>
<accession>A0A942I815</accession>
<dbReference type="PROSITE" id="PS50125">
    <property type="entry name" value="GUANYLATE_CYCLASE_2"/>
    <property type="match status" value="1"/>
</dbReference>
<keyword evidence="4" id="KW-1185">Reference proteome</keyword>
<dbReference type="Proteomes" id="UP000680348">
    <property type="component" value="Unassembled WGS sequence"/>
</dbReference>
<reference evidence="3" key="1">
    <citation type="submission" date="2021-04" db="EMBL/GenBank/DDBJ databases">
        <title>Pseudaminobacter soli sp. nov., isolated from paddy soil contaminated by heavy metals.</title>
        <authorList>
            <person name="Zhang K."/>
        </authorList>
    </citation>
    <scope>NUCLEOTIDE SEQUENCE</scope>
    <source>
        <strain evidence="3">19-2017</strain>
    </source>
</reference>
<dbReference type="SMART" id="SM00240">
    <property type="entry name" value="FHA"/>
    <property type="match status" value="1"/>
</dbReference>
<dbReference type="PANTHER" id="PTHR43081:SF1">
    <property type="entry name" value="ADENYLATE CYCLASE, TERMINAL-DIFFERENTIATION SPECIFIC"/>
    <property type="match status" value="1"/>
</dbReference>
<dbReference type="InterPro" id="IPR050697">
    <property type="entry name" value="Adenylyl/Guanylyl_Cyclase_3/4"/>
</dbReference>
<dbReference type="AlphaFoldDB" id="A0A942I815"/>
<dbReference type="EMBL" id="JAGWCR010000002">
    <property type="protein sequence ID" value="MBS3647691.1"/>
    <property type="molecule type" value="Genomic_DNA"/>
</dbReference>
<protein>
    <submittedName>
        <fullName evidence="3">FHA domain-containing protein</fullName>
    </submittedName>
</protein>
<dbReference type="InterPro" id="IPR001054">
    <property type="entry name" value="A/G_cyclase"/>
</dbReference>
<organism evidence="3 4">
    <name type="scientific">Pseudaminobacter soli</name>
    <name type="common">ex Zhang et al. 2022</name>
    <dbReference type="NCBI Taxonomy" id="2831468"/>
    <lineage>
        <taxon>Bacteria</taxon>
        <taxon>Pseudomonadati</taxon>
        <taxon>Pseudomonadota</taxon>
        <taxon>Alphaproteobacteria</taxon>
        <taxon>Hyphomicrobiales</taxon>
        <taxon>Phyllobacteriaceae</taxon>
        <taxon>Pseudaminobacter</taxon>
    </lineage>
</organism>
<dbReference type="PANTHER" id="PTHR43081">
    <property type="entry name" value="ADENYLATE CYCLASE, TERMINAL-DIFFERENTIATION SPECIFIC-RELATED"/>
    <property type="match status" value="1"/>
</dbReference>
<dbReference type="Pfam" id="PF00211">
    <property type="entry name" value="Guanylate_cyc"/>
    <property type="match status" value="1"/>
</dbReference>
<dbReference type="SUPFAM" id="SSF55073">
    <property type="entry name" value="Nucleotide cyclase"/>
    <property type="match status" value="1"/>
</dbReference>
<feature type="domain" description="FHA" evidence="1">
    <location>
        <begin position="20"/>
        <end position="69"/>
    </location>
</feature>
<proteinExistence type="predicted"/>
<dbReference type="GO" id="GO:0004016">
    <property type="term" value="F:adenylate cyclase activity"/>
    <property type="evidence" value="ECO:0007669"/>
    <property type="project" value="UniProtKB-ARBA"/>
</dbReference>
<dbReference type="CDD" id="cd07302">
    <property type="entry name" value="CHD"/>
    <property type="match status" value="1"/>
</dbReference>
<sequence length="310" mass="33025">MPAVVRVVTSGECFSLADVSLIGRGEGVAIRLTDPSVSRQHAAIRFEESSYWVADLGSANGTFVNGAALTSPRALRHGDQLQFGKLMLVFEESGLGVSEVPFLSDKTQISRPFSEASRSAPTTILVADLKGFTALSAQLPAADVAGLLREWYADCGAVLKRHGASIDSFIGDCVFAYWHSIDPETRLKALAAARVLQAGVPSTASPLRALLEKDRGLRLECRIGLHVGQVAVGSMGKGINTALGSAVNLAFRIESLTRTVDRPILVSREFVADFIGAEGLFETCGHHPIKGLLEPVEVFAPIEGTGTRRL</sequence>
<dbReference type="GO" id="GO:0035556">
    <property type="term" value="P:intracellular signal transduction"/>
    <property type="evidence" value="ECO:0007669"/>
    <property type="project" value="InterPro"/>
</dbReference>
<dbReference type="SUPFAM" id="SSF49879">
    <property type="entry name" value="SMAD/FHA domain"/>
    <property type="match status" value="1"/>
</dbReference>
<dbReference type="Pfam" id="PF00498">
    <property type="entry name" value="FHA"/>
    <property type="match status" value="1"/>
</dbReference>
<dbReference type="InterPro" id="IPR000253">
    <property type="entry name" value="FHA_dom"/>
</dbReference>
<name>A0A942I815_9HYPH</name>
<evidence type="ECO:0000313" key="3">
    <source>
        <dbReference type="EMBL" id="MBS3647691.1"/>
    </source>
</evidence>
<gene>
    <name evidence="3" type="ORF">KEU06_03500</name>
</gene>
<dbReference type="RefSeq" id="WP_188253263.1">
    <property type="nucleotide sequence ID" value="NZ_JABVCF010000002.1"/>
</dbReference>
<evidence type="ECO:0000259" key="1">
    <source>
        <dbReference type="PROSITE" id="PS50006"/>
    </source>
</evidence>
<dbReference type="PROSITE" id="PS50006">
    <property type="entry name" value="FHA_DOMAIN"/>
    <property type="match status" value="1"/>
</dbReference>
<dbReference type="CDD" id="cd00060">
    <property type="entry name" value="FHA"/>
    <property type="match status" value="1"/>
</dbReference>
<dbReference type="SMART" id="SM00044">
    <property type="entry name" value="CYCc"/>
    <property type="match status" value="1"/>
</dbReference>
<evidence type="ECO:0000313" key="4">
    <source>
        <dbReference type="Proteomes" id="UP000680348"/>
    </source>
</evidence>
<dbReference type="InterPro" id="IPR029787">
    <property type="entry name" value="Nucleotide_cyclase"/>
</dbReference>
<dbReference type="GO" id="GO:0009190">
    <property type="term" value="P:cyclic nucleotide biosynthetic process"/>
    <property type="evidence" value="ECO:0007669"/>
    <property type="project" value="InterPro"/>
</dbReference>
<evidence type="ECO:0000259" key="2">
    <source>
        <dbReference type="PROSITE" id="PS50125"/>
    </source>
</evidence>
<feature type="domain" description="Guanylate cyclase" evidence="2">
    <location>
        <begin position="123"/>
        <end position="254"/>
    </location>
</feature>